<organism evidence="2">
    <name type="scientific">Ostreococcus tauri</name>
    <name type="common">Marine green alga</name>
    <dbReference type="NCBI Taxonomy" id="70448"/>
    <lineage>
        <taxon>Eukaryota</taxon>
        <taxon>Viridiplantae</taxon>
        <taxon>Chlorophyta</taxon>
        <taxon>Mamiellophyceae</taxon>
        <taxon>Mamiellales</taxon>
        <taxon>Bathycoccaceae</taxon>
        <taxon>Ostreococcus</taxon>
    </lineage>
</organism>
<protein>
    <submittedName>
        <fullName evidence="2">Uncharacterized protein</fullName>
    </submittedName>
</protein>
<gene>
    <name evidence="2" type="ORF">BE221DRAFT_191865</name>
</gene>
<feature type="region of interest" description="Disordered" evidence="1">
    <location>
        <begin position="1"/>
        <end position="23"/>
    </location>
</feature>
<evidence type="ECO:0000256" key="1">
    <source>
        <dbReference type="SAM" id="MobiDB-lite"/>
    </source>
</evidence>
<dbReference type="Proteomes" id="UP000195557">
    <property type="component" value="Unassembled WGS sequence"/>
</dbReference>
<dbReference type="AlphaFoldDB" id="A0A1Y5IDI7"/>
<evidence type="ECO:0000313" key="2">
    <source>
        <dbReference type="EMBL" id="OUS46687.1"/>
    </source>
</evidence>
<proteinExistence type="predicted"/>
<name>A0A1Y5IDI7_OSTTA</name>
<accession>A0A1Y5IDI7</accession>
<dbReference type="EMBL" id="KZ155782">
    <property type="protein sequence ID" value="OUS46687.1"/>
    <property type="molecule type" value="Genomic_DNA"/>
</dbReference>
<sequence>MTSARRTMGVEDDEDATTTGRGARSSTLSLVAMSAMAMLASGAATVGVRRVIDARGVGTGGRGTSLAALGQRMDAAWTEADVLDNATNTAAADHGFVSFEKQRDFESRPWSWDETVTCDGTEITDVDFDFDAVEPGRVKLWRNSSFGFNYWRTPRSRHFQIYDTMMIRNAYCKAGQYQLNIVCSMDSHDSCEFAREHYMLGALKYPQPKERHLGSGLFFCDKRTVDRMHFKLMSMCGARANIEFNRISNLAAASREAKNKFGWEFSHIWYVDPEDFELGLIHNRLFDPAMAAAFEDKMRLQCYKDGDALRANNCQDGVAVEPRRVFNTRIFGGSPWAVGEMHRLLTYFVPEFVPLRGRISDWSFDNGLLRRWNWFRPYGCACPSDEELLTQYAHSRNKGFTKHLAFENQVTAGVATPLAHEYGSCHWVDFDGDMGKLLE</sequence>
<reference evidence="2" key="1">
    <citation type="submission" date="2017-04" db="EMBL/GenBank/DDBJ databases">
        <title>Population genomics of picophytoplankton unveils novel chromosome hypervariability.</title>
        <authorList>
            <consortium name="DOE Joint Genome Institute"/>
            <person name="Blanc-Mathieu R."/>
            <person name="Krasovec M."/>
            <person name="Hebrard M."/>
            <person name="Yau S."/>
            <person name="Desgranges E."/>
            <person name="Martin J."/>
            <person name="Schackwitz W."/>
            <person name="Kuo A."/>
            <person name="Salin G."/>
            <person name="Donnadieu C."/>
            <person name="Desdevises Y."/>
            <person name="Sanchez-Ferandin S."/>
            <person name="Moreau H."/>
            <person name="Rivals E."/>
            <person name="Grigoriev I.V."/>
            <person name="Grimsley N."/>
            <person name="Eyre-Walker A."/>
            <person name="Piganeau G."/>
        </authorList>
    </citation>
    <scope>NUCLEOTIDE SEQUENCE [LARGE SCALE GENOMIC DNA]</scope>
    <source>
        <strain evidence="2">RCC 1115</strain>
    </source>
</reference>